<dbReference type="EMBL" id="JBANMG010000005">
    <property type="protein sequence ID" value="KAK6953489.1"/>
    <property type="molecule type" value="Genomic_DNA"/>
</dbReference>
<evidence type="ECO:0000313" key="2">
    <source>
        <dbReference type="Proteomes" id="UP001369815"/>
    </source>
</evidence>
<proteinExistence type="predicted"/>
<sequence>MSPASSPNWLCFREAYTARKEKNINDHEYYHHLLRHLTGETHENEHCTTDDRRLSIIDPFGYEVQRVSGEIGHSQNLATFERIFEAYYASDLEDVIAGHDSLDEKHAKHIRRLFEANTVKQDKHPKTFDALEESEFRKLHPRRLPPWEMFDVGGPLPVDW</sequence>
<keyword evidence="2" id="KW-1185">Reference proteome</keyword>
<dbReference type="AlphaFoldDB" id="A0AAX6MLJ2"/>
<dbReference type="Proteomes" id="UP001369815">
    <property type="component" value="Unassembled WGS sequence"/>
</dbReference>
<protein>
    <submittedName>
        <fullName evidence="1">Uncharacterized protein</fullName>
    </submittedName>
</protein>
<reference evidence="1 2" key="1">
    <citation type="journal article" date="2024" name="Front Chem Biol">
        <title>Unveiling the potential of Daldinia eschscholtzii MFLUCC 19-0629 through bioactivity and bioinformatics studies for enhanced sustainable agriculture production.</title>
        <authorList>
            <person name="Brooks S."/>
            <person name="Weaver J.A."/>
            <person name="Klomchit A."/>
            <person name="Alharthi S.A."/>
            <person name="Onlamun T."/>
            <person name="Nurani R."/>
            <person name="Vong T.K."/>
            <person name="Alberti F."/>
            <person name="Greco C."/>
        </authorList>
    </citation>
    <scope>NUCLEOTIDE SEQUENCE [LARGE SCALE GENOMIC DNA]</scope>
    <source>
        <strain evidence="1">MFLUCC 19-0629</strain>
    </source>
</reference>
<evidence type="ECO:0000313" key="1">
    <source>
        <dbReference type="EMBL" id="KAK6953489.1"/>
    </source>
</evidence>
<gene>
    <name evidence="1" type="ORF">Daesc_005794</name>
</gene>
<name>A0AAX6MLJ2_9PEZI</name>
<comment type="caution">
    <text evidence="1">The sequence shown here is derived from an EMBL/GenBank/DDBJ whole genome shotgun (WGS) entry which is preliminary data.</text>
</comment>
<accession>A0AAX6MLJ2</accession>
<organism evidence="1 2">
    <name type="scientific">Daldinia eschscholtzii</name>
    <dbReference type="NCBI Taxonomy" id="292717"/>
    <lineage>
        <taxon>Eukaryota</taxon>
        <taxon>Fungi</taxon>
        <taxon>Dikarya</taxon>
        <taxon>Ascomycota</taxon>
        <taxon>Pezizomycotina</taxon>
        <taxon>Sordariomycetes</taxon>
        <taxon>Xylariomycetidae</taxon>
        <taxon>Xylariales</taxon>
        <taxon>Hypoxylaceae</taxon>
        <taxon>Daldinia</taxon>
    </lineage>
</organism>